<accession>A0A636ILB7</accession>
<evidence type="ECO:0000256" key="1">
    <source>
        <dbReference type="SAM" id="Phobius"/>
    </source>
</evidence>
<keyword evidence="1" id="KW-1133">Transmembrane helix</keyword>
<sequence>MEIISVSEFKCRLSWPDITGLWVFSLGVWFHIVGGLVYRRPWMAFVLAELIAAVLVLWGAYQMIDTWIARVSRAEREALEARQASLLASQDKEGGHESSSD</sequence>
<organism evidence="2">
    <name type="scientific">Salmonella newport</name>
    <dbReference type="NCBI Taxonomy" id="108619"/>
    <lineage>
        <taxon>Bacteria</taxon>
        <taxon>Pseudomonadati</taxon>
        <taxon>Pseudomonadota</taxon>
        <taxon>Gammaproteobacteria</taxon>
        <taxon>Enterobacterales</taxon>
        <taxon>Enterobacteriaceae</taxon>
        <taxon>Salmonella</taxon>
    </lineage>
</organism>
<dbReference type="InterPro" id="IPR014112">
    <property type="entry name" value="TraQ_proteobacteria"/>
</dbReference>
<keyword evidence="1" id="KW-0472">Membrane</keyword>
<comment type="caution">
    <text evidence="2">The sequence shown here is derived from an EMBL/GenBank/DDBJ whole genome shotgun (WGS) entry which is preliminary data.</text>
</comment>
<keyword evidence="1" id="KW-0812">Transmembrane</keyword>
<dbReference type="NCBIfam" id="NF010287">
    <property type="entry name" value="PRK13727.1"/>
    <property type="match status" value="1"/>
</dbReference>
<reference evidence="2" key="1">
    <citation type="submission" date="2018-07" db="EMBL/GenBank/DDBJ databases">
        <authorList>
            <person name="Ashton P.M."/>
            <person name="Dallman T."/>
            <person name="Nair S."/>
            <person name="De Pinna E."/>
            <person name="Peters T."/>
            <person name="Grant K."/>
        </authorList>
    </citation>
    <scope>NUCLEOTIDE SEQUENCE</scope>
    <source>
        <strain evidence="2">335522</strain>
    </source>
</reference>
<protein>
    <submittedName>
        <fullName evidence="2">Type-F conjugative transfer system pilin chaperone TraQ</fullName>
    </submittedName>
</protein>
<feature type="transmembrane region" description="Helical" evidence="1">
    <location>
        <begin position="44"/>
        <end position="64"/>
    </location>
</feature>
<proteinExistence type="predicted"/>
<dbReference type="NCBIfam" id="TIGR02741">
    <property type="entry name" value="TraQ"/>
    <property type="match status" value="1"/>
</dbReference>
<name>A0A636ILB7_SALNE</name>
<dbReference type="EMBL" id="AAMJQQ010000017">
    <property type="protein sequence ID" value="EDI0448447.1"/>
    <property type="molecule type" value="Genomic_DNA"/>
</dbReference>
<feature type="transmembrane region" description="Helical" evidence="1">
    <location>
        <begin position="21"/>
        <end position="38"/>
    </location>
</feature>
<gene>
    <name evidence="2" type="ORF">CC757_18595</name>
</gene>
<evidence type="ECO:0000313" key="2">
    <source>
        <dbReference type="EMBL" id="EDI0448447.1"/>
    </source>
</evidence>
<dbReference type="AlphaFoldDB" id="A0A636ILB7"/>
<dbReference type="Pfam" id="PF09679">
    <property type="entry name" value="TraQ"/>
    <property type="match status" value="1"/>
</dbReference>